<sequence length="68" mass="7825">MFTLLESATSTLPTSYYRMFTLLESATQRLQSENFEGMDTAYLFRNISTLYSNPATFCFQTNRFALGN</sequence>
<evidence type="ECO:0000313" key="2">
    <source>
        <dbReference type="Proteomes" id="UP000077755"/>
    </source>
</evidence>
<proteinExistence type="predicted"/>
<dbReference type="Gramene" id="KZN04025">
    <property type="protein sequence ID" value="KZN04025"/>
    <property type="gene ID" value="DCAR_004823"/>
</dbReference>
<dbReference type="Proteomes" id="UP000077755">
    <property type="component" value="Chromosome 2"/>
</dbReference>
<dbReference type="EMBL" id="CP093344">
    <property type="protein sequence ID" value="WOG86176.1"/>
    <property type="molecule type" value="Genomic_DNA"/>
</dbReference>
<keyword evidence="2" id="KW-1185">Reference proteome</keyword>
<reference evidence="1" key="2">
    <citation type="submission" date="2022-03" db="EMBL/GenBank/DDBJ databases">
        <title>Draft title - Genomic analysis of global carrot germplasm unveils the trajectory of domestication and the origin of high carotenoid orange carrot.</title>
        <authorList>
            <person name="Iorizzo M."/>
            <person name="Ellison S."/>
            <person name="Senalik D."/>
            <person name="Macko-Podgorni A."/>
            <person name="Grzebelus D."/>
            <person name="Bostan H."/>
            <person name="Rolling W."/>
            <person name="Curaba J."/>
            <person name="Simon P."/>
        </authorList>
    </citation>
    <scope>NUCLEOTIDE SEQUENCE</scope>
    <source>
        <tissue evidence="1">Leaf</tissue>
    </source>
</reference>
<name>A0A161WZ81_DAUCS</name>
<evidence type="ECO:0000313" key="1">
    <source>
        <dbReference type="EMBL" id="WOG86176.1"/>
    </source>
</evidence>
<accession>A0A161WZ81</accession>
<organism evidence="1 2">
    <name type="scientific">Daucus carota subsp. sativus</name>
    <name type="common">Carrot</name>
    <dbReference type="NCBI Taxonomy" id="79200"/>
    <lineage>
        <taxon>Eukaryota</taxon>
        <taxon>Viridiplantae</taxon>
        <taxon>Streptophyta</taxon>
        <taxon>Embryophyta</taxon>
        <taxon>Tracheophyta</taxon>
        <taxon>Spermatophyta</taxon>
        <taxon>Magnoliopsida</taxon>
        <taxon>eudicotyledons</taxon>
        <taxon>Gunneridae</taxon>
        <taxon>Pentapetalae</taxon>
        <taxon>asterids</taxon>
        <taxon>campanulids</taxon>
        <taxon>Apiales</taxon>
        <taxon>Apiaceae</taxon>
        <taxon>Apioideae</taxon>
        <taxon>Scandiceae</taxon>
        <taxon>Daucinae</taxon>
        <taxon>Daucus</taxon>
        <taxon>Daucus sect. Daucus</taxon>
    </lineage>
</organism>
<reference evidence="1" key="1">
    <citation type="journal article" date="2016" name="Nat. Genet.">
        <title>A high-quality carrot genome assembly provides new insights into carotenoid accumulation and asterid genome evolution.</title>
        <authorList>
            <person name="Iorizzo M."/>
            <person name="Ellison S."/>
            <person name="Senalik D."/>
            <person name="Zeng P."/>
            <person name="Satapoomin P."/>
            <person name="Huang J."/>
            <person name="Bowman M."/>
            <person name="Iovene M."/>
            <person name="Sanseverino W."/>
            <person name="Cavagnaro P."/>
            <person name="Yildiz M."/>
            <person name="Macko-Podgorni A."/>
            <person name="Moranska E."/>
            <person name="Grzebelus E."/>
            <person name="Grzebelus D."/>
            <person name="Ashrafi H."/>
            <person name="Zheng Z."/>
            <person name="Cheng S."/>
            <person name="Spooner D."/>
            <person name="Van Deynze A."/>
            <person name="Simon P."/>
        </authorList>
    </citation>
    <scope>NUCLEOTIDE SEQUENCE</scope>
    <source>
        <tissue evidence="1">Leaf</tissue>
    </source>
</reference>
<dbReference type="AlphaFoldDB" id="A0A161WZ81"/>
<gene>
    <name evidence="1" type="ORF">DCAR_0205377</name>
</gene>
<protein>
    <submittedName>
        <fullName evidence="1">Uncharacterized protein</fullName>
    </submittedName>
</protein>